<name>A0AA47J3H3_9LACT</name>
<evidence type="ECO:0000256" key="6">
    <source>
        <dbReference type="ARBA" id="ARBA00022679"/>
    </source>
</evidence>
<evidence type="ECO:0000259" key="12">
    <source>
        <dbReference type="Pfam" id="PF02744"/>
    </source>
</evidence>
<dbReference type="PANTHER" id="PTHR39191:SF1">
    <property type="entry name" value="DUF4922 DOMAIN-CONTAINING PROTEIN"/>
    <property type="match status" value="1"/>
</dbReference>
<evidence type="ECO:0000313" key="14">
    <source>
        <dbReference type="Proteomes" id="UP001164714"/>
    </source>
</evidence>
<evidence type="ECO:0000256" key="9">
    <source>
        <dbReference type="ARBA" id="ARBA00023277"/>
    </source>
</evidence>
<dbReference type="InterPro" id="IPR005850">
    <property type="entry name" value="GalP_Utransf_C"/>
</dbReference>
<feature type="domain" description="Galactose-1-phosphate uridyl transferase N-terminal" evidence="11">
    <location>
        <begin position="23"/>
        <end position="233"/>
    </location>
</feature>
<comment type="similarity">
    <text evidence="4 10">Belongs to the galactose-1-phosphate uridylyltransferase type 2 family.</text>
</comment>
<dbReference type="RefSeq" id="WP_269105061.1">
    <property type="nucleotide sequence ID" value="NZ_CP114063.1"/>
</dbReference>
<evidence type="ECO:0000256" key="8">
    <source>
        <dbReference type="ARBA" id="ARBA00023144"/>
    </source>
</evidence>
<accession>A0AA47J3H3</accession>
<reference evidence="13" key="1">
    <citation type="submission" date="2022-12" db="EMBL/GenBank/DDBJ databases">
        <title>Whole genome sequence analysis of a duck derived balloon bacteium Aerococcus urinaeequi henan2020.</title>
        <authorList>
            <person name="Zhang H."/>
            <person name="Qiao H.X."/>
            <person name="Bian C.Z."/>
            <person name="Shu J.C."/>
        </authorList>
    </citation>
    <scope>NUCLEOTIDE SEQUENCE</scope>
    <source>
        <strain evidence="13">2020-HN-1</strain>
    </source>
</reference>
<dbReference type="PIRSF" id="PIRSF006005">
    <property type="entry name" value="GalT_BS"/>
    <property type="match status" value="1"/>
</dbReference>
<dbReference type="InterPro" id="IPR005849">
    <property type="entry name" value="GalP_Utransf_N"/>
</dbReference>
<organism evidence="13 14">
    <name type="scientific">Aerococcus urinaeequi</name>
    <dbReference type="NCBI Taxonomy" id="51665"/>
    <lineage>
        <taxon>Bacteria</taxon>
        <taxon>Bacillati</taxon>
        <taxon>Bacillota</taxon>
        <taxon>Bacilli</taxon>
        <taxon>Lactobacillales</taxon>
        <taxon>Aerococcaceae</taxon>
        <taxon>Aerococcus</taxon>
    </lineage>
</organism>
<dbReference type="Proteomes" id="UP001164714">
    <property type="component" value="Chromosome"/>
</dbReference>
<dbReference type="AlphaFoldDB" id="A0AA47J3H3"/>
<evidence type="ECO:0000259" key="11">
    <source>
        <dbReference type="Pfam" id="PF01087"/>
    </source>
</evidence>
<dbReference type="Pfam" id="PF02744">
    <property type="entry name" value="GalP_UDP_tr_C"/>
    <property type="match status" value="1"/>
</dbReference>
<keyword evidence="6 10" id="KW-0808">Transferase</keyword>
<dbReference type="Pfam" id="PF01087">
    <property type="entry name" value="GalP_UDP_transf"/>
    <property type="match status" value="1"/>
</dbReference>
<dbReference type="InterPro" id="IPR000766">
    <property type="entry name" value="GalP_uridyl_Trfase_II"/>
</dbReference>
<evidence type="ECO:0000256" key="1">
    <source>
        <dbReference type="ARBA" id="ARBA00001107"/>
    </source>
</evidence>
<dbReference type="PANTHER" id="PTHR39191">
    <property type="entry name" value="GALACTOSE-1-PHOSPHATE URIDYLYLTRANSFERASE"/>
    <property type="match status" value="1"/>
</dbReference>
<feature type="domain" description="Galactose-1-phosphate uridyl transferase C-terminal" evidence="12">
    <location>
        <begin position="249"/>
        <end position="444"/>
    </location>
</feature>
<evidence type="ECO:0000256" key="10">
    <source>
        <dbReference type="HAMAP-Rule" id="MF_00571"/>
    </source>
</evidence>
<dbReference type="GO" id="GO:0006012">
    <property type="term" value="P:galactose metabolic process"/>
    <property type="evidence" value="ECO:0007669"/>
    <property type="project" value="UniProtKB-UniRule"/>
</dbReference>
<dbReference type="NCBIfam" id="TIGR01239">
    <property type="entry name" value="galT_2"/>
    <property type="match status" value="1"/>
</dbReference>
<comment type="pathway">
    <text evidence="3 10">Carbohydrate metabolism; galactose metabolism.</text>
</comment>
<keyword evidence="7 10" id="KW-0548">Nucleotidyltransferase</keyword>
<comment type="catalytic activity">
    <reaction evidence="1 10">
        <text>alpha-D-galactose 1-phosphate + UDP-alpha-D-glucose = alpha-D-glucose 1-phosphate + UDP-alpha-D-galactose</text>
        <dbReference type="Rhea" id="RHEA:13989"/>
        <dbReference type="ChEBI" id="CHEBI:58336"/>
        <dbReference type="ChEBI" id="CHEBI:58601"/>
        <dbReference type="ChEBI" id="CHEBI:58885"/>
        <dbReference type="ChEBI" id="CHEBI:66914"/>
        <dbReference type="EC" id="2.7.7.12"/>
    </reaction>
</comment>
<dbReference type="EC" id="2.7.7.12" evidence="10"/>
<proteinExistence type="inferred from homology"/>
<evidence type="ECO:0000256" key="2">
    <source>
        <dbReference type="ARBA" id="ARBA00004496"/>
    </source>
</evidence>
<evidence type="ECO:0000313" key="13">
    <source>
        <dbReference type="EMBL" id="WAT24657.1"/>
    </source>
</evidence>
<dbReference type="HAMAP" id="MF_00571">
    <property type="entry name" value="GalP_UDP_trans"/>
    <property type="match status" value="1"/>
</dbReference>
<dbReference type="GO" id="GO:0005737">
    <property type="term" value="C:cytoplasm"/>
    <property type="evidence" value="ECO:0007669"/>
    <property type="project" value="UniProtKB-SubCell"/>
</dbReference>
<keyword evidence="5 10" id="KW-0963">Cytoplasm</keyword>
<dbReference type="PROSITE" id="PS01163">
    <property type="entry name" value="GAL_P_UDP_TRANSF_II"/>
    <property type="match status" value="1"/>
</dbReference>
<dbReference type="EMBL" id="CP114063">
    <property type="protein sequence ID" value="WAT24657.1"/>
    <property type="molecule type" value="Genomic_DNA"/>
</dbReference>
<protein>
    <recommendedName>
        <fullName evidence="10">Galactose-1-phosphate uridylyltransferase</fullName>
        <shortName evidence="10">Gal-1-P uridylyltransferase</shortName>
        <ecNumber evidence="10">2.7.7.12</ecNumber>
    </recommendedName>
    <alternativeName>
        <fullName evidence="10">UDP-glucose--hexose-1-phosphate uridylyltransferase</fullName>
    </alternativeName>
</protein>
<dbReference type="GO" id="GO:0008108">
    <property type="term" value="F:UDP-glucose:hexose-1-phosphate uridylyltransferase activity"/>
    <property type="evidence" value="ECO:0007669"/>
    <property type="project" value="UniProtKB-UniRule"/>
</dbReference>
<evidence type="ECO:0000256" key="5">
    <source>
        <dbReference type="ARBA" id="ARBA00022490"/>
    </source>
</evidence>
<keyword evidence="9 10" id="KW-0119">Carbohydrate metabolism</keyword>
<keyword evidence="8 10" id="KW-0299">Galactose metabolism</keyword>
<evidence type="ECO:0000256" key="4">
    <source>
        <dbReference type="ARBA" id="ARBA00008706"/>
    </source>
</evidence>
<evidence type="ECO:0000256" key="7">
    <source>
        <dbReference type="ARBA" id="ARBA00022695"/>
    </source>
</evidence>
<comment type="subcellular location">
    <subcellularLocation>
        <location evidence="2 10">Cytoplasm</location>
    </subcellularLocation>
</comment>
<evidence type="ECO:0000256" key="3">
    <source>
        <dbReference type="ARBA" id="ARBA00004947"/>
    </source>
</evidence>
<sequence length="504" mass="58637">MRNTDISRTITQFLKQAIQMELIEPVDEIYIQNRLLDCLNLDEYVELESLEDIPDLLDSMDEMIDYAIRNGIIENYQYARDIYEAKIMNLVTPLPSVVNEEFWKKYEEDKELATDYFYKLSQKNDYIKTRNIAKNIFFETSSPYGNLEITINLSKPEKDPKEIAAMRQNNSTNYPKCALCLENEGYKGHSNHAARANHRVVRMDLQGETYGMQYSPYVYYNEHSIFLNEVHKPMVVDQKAIENLLEIIDILPHYFVGSNADLPIVGGSILSHDHYQGGCYQFPIEEAKTVEDLNLVEYPNVKASIVKWPLSIIRLQAKNKEELVETLIHIMDIWEHYSDEEYAIISHTNGTRHNTITPIARFNEGMYEMDVVLRNNRTTEEYPDGIFHPHPDVHHIKKENIGLIEVMGLAILPPRLVEELQQLEDFLLEKKPLSEVAEIHQEWAKELKNEAQSFNEDTVSDFIKQKVGDKFTRVLEDAGVYKQDEEGIKGFKKFIEELNSVKIT</sequence>
<dbReference type="InterPro" id="IPR023425">
    <property type="entry name" value="GalP_uridyl_Trfase_II_CS"/>
</dbReference>
<dbReference type="NCBIfam" id="NF003629">
    <property type="entry name" value="PRK05270.1-2"/>
    <property type="match status" value="1"/>
</dbReference>
<gene>
    <name evidence="10 13" type="primary">galT</name>
    <name evidence="13" type="ORF">OZ415_00660</name>
</gene>